<evidence type="ECO:0000259" key="2">
    <source>
        <dbReference type="Pfam" id="PF00899"/>
    </source>
</evidence>
<dbReference type="CDD" id="cd00757">
    <property type="entry name" value="ThiF_MoeB_HesA_family"/>
    <property type="match status" value="1"/>
</dbReference>
<dbReference type="GO" id="GO:0008641">
    <property type="term" value="F:ubiquitin-like modifier activating enzyme activity"/>
    <property type="evidence" value="ECO:0007669"/>
    <property type="project" value="InterPro"/>
</dbReference>
<feature type="domain" description="THIF-type NAD/FAD binding fold" evidence="2">
    <location>
        <begin position="9"/>
        <end position="236"/>
    </location>
</feature>
<protein>
    <submittedName>
        <fullName evidence="3">Sulfur carrier protein adenylyltransferase thif</fullName>
    </submittedName>
</protein>
<evidence type="ECO:0000313" key="3">
    <source>
        <dbReference type="EMBL" id="KUG20418.1"/>
    </source>
</evidence>
<dbReference type="InterPro" id="IPR045886">
    <property type="entry name" value="ThiF/MoeB/HesA"/>
</dbReference>
<dbReference type="InterPro" id="IPR035985">
    <property type="entry name" value="Ubiquitin-activating_enz"/>
</dbReference>
<evidence type="ECO:0000256" key="1">
    <source>
        <dbReference type="ARBA" id="ARBA00009919"/>
    </source>
</evidence>
<comment type="caution">
    <text evidence="3">The sequence shown here is derived from an EMBL/GenBank/DDBJ whole genome shotgun (WGS) entry which is preliminary data.</text>
</comment>
<comment type="similarity">
    <text evidence="1">Belongs to the HesA/MoeB/ThiF family.</text>
</comment>
<dbReference type="Gene3D" id="3.40.50.720">
    <property type="entry name" value="NAD(P)-binding Rossmann-like Domain"/>
    <property type="match status" value="1"/>
</dbReference>
<name>A0A0W8FID6_9ZZZZ</name>
<gene>
    <name evidence="3" type="ORF">ASZ90_009874</name>
</gene>
<dbReference type="GO" id="GO:0016779">
    <property type="term" value="F:nucleotidyltransferase activity"/>
    <property type="evidence" value="ECO:0007669"/>
    <property type="project" value="UniProtKB-KW"/>
</dbReference>
<dbReference type="SUPFAM" id="SSF69572">
    <property type="entry name" value="Activating enzymes of the ubiquitin-like proteins"/>
    <property type="match status" value="1"/>
</dbReference>
<keyword evidence="3" id="KW-0808">Transferase</keyword>
<dbReference type="EMBL" id="LNQE01001195">
    <property type="protein sequence ID" value="KUG20418.1"/>
    <property type="molecule type" value="Genomic_DNA"/>
</dbReference>
<dbReference type="PANTHER" id="PTHR10953">
    <property type="entry name" value="UBIQUITIN-ACTIVATING ENZYME E1"/>
    <property type="match status" value="1"/>
</dbReference>
<dbReference type="GO" id="GO:0005737">
    <property type="term" value="C:cytoplasm"/>
    <property type="evidence" value="ECO:0007669"/>
    <property type="project" value="TreeGrafter"/>
</dbReference>
<accession>A0A0W8FID6</accession>
<dbReference type="Pfam" id="PF00899">
    <property type="entry name" value="ThiF"/>
    <property type="match status" value="1"/>
</dbReference>
<reference evidence="3" key="1">
    <citation type="journal article" date="2015" name="Proc. Natl. Acad. Sci. U.S.A.">
        <title>Networks of energetic and metabolic interactions define dynamics in microbial communities.</title>
        <authorList>
            <person name="Embree M."/>
            <person name="Liu J.K."/>
            <person name="Al-Bassam M.M."/>
            <person name="Zengler K."/>
        </authorList>
    </citation>
    <scope>NUCLEOTIDE SEQUENCE</scope>
</reference>
<keyword evidence="3" id="KW-0548">Nucleotidyltransferase</keyword>
<dbReference type="PANTHER" id="PTHR10953:SF102">
    <property type="entry name" value="ADENYLYLTRANSFERASE AND SULFURTRANSFERASE MOCS3"/>
    <property type="match status" value="1"/>
</dbReference>
<dbReference type="FunFam" id="3.40.50.720:FF:000080">
    <property type="entry name" value="Thiazole biosynthesis adenylyltransferase ThiF"/>
    <property type="match status" value="1"/>
</dbReference>
<organism evidence="3">
    <name type="scientific">hydrocarbon metagenome</name>
    <dbReference type="NCBI Taxonomy" id="938273"/>
    <lineage>
        <taxon>unclassified sequences</taxon>
        <taxon>metagenomes</taxon>
        <taxon>ecological metagenomes</taxon>
    </lineage>
</organism>
<dbReference type="AlphaFoldDB" id="A0A0W8FID6"/>
<sequence length="251" mass="27101">MQADERERYRRQILLFGEEGQERLREAEIFIAGAGGLGSPVAIYLAAAGIGTITIADHDTVSLSNLNRQILHRERDIGREKVESAAERLRELNPEITVRTVGETIRRESADRLVGSADGIVDALDNFPTRYLLNRTALSKGIPLFHGGIRGFYGQATTIVPGETGCLECIFPCGPPEETVPVIGVTAGIIGLLQANEVIKYLLGTGDLLAGRLLLWDGLKGCMDELCIEKNPRCPACGTETDTMPAGDGNI</sequence>
<proteinExistence type="inferred from homology"/>
<dbReference type="InterPro" id="IPR000594">
    <property type="entry name" value="ThiF_NAD_FAD-bd"/>
</dbReference>
<dbReference type="GO" id="GO:0004792">
    <property type="term" value="F:thiosulfate-cyanide sulfurtransferase activity"/>
    <property type="evidence" value="ECO:0007669"/>
    <property type="project" value="TreeGrafter"/>
</dbReference>